<evidence type="ECO:0000256" key="1">
    <source>
        <dbReference type="SAM" id="SignalP"/>
    </source>
</evidence>
<dbReference type="InterPro" id="IPR013424">
    <property type="entry name" value="Ice-binding_C"/>
</dbReference>
<proteinExistence type="predicted"/>
<dbReference type="AlphaFoldDB" id="A0A497WK77"/>
<dbReference type="OrthoDB" id="6401597at2"/>
<dbReference type="NCBIfam" id="TIGR03370">
    <property type="entry name" value="VPLPA-CTERM"/>
    <property type="match status" value="1"/>
</dbReference>
<organism evidence="2 3">
    <name type="scientific">Litoreibacter meonggei</name>
    <dbReference type="NCBI Taxonomy" id="1049199"/>
    <lineage>
        <taxon>Bacteria</taxon>
        <taxon>Pseudomonadati</taxon>
        <taxon>Pseudomonadota</taxon>
        <taxon>Alphaproteobacteria</taxon>
        <taxon>Rhodobacterales</taxon>
        <taxon>Roseobacteraceae</taxon>
        <taxon>Litoreibacter</taxon>
    </lineage>
</organism>
<dbReference type="InterPro" id="IPR022472">
    <property type="entry name" value="VPLPA-CTERM"/>
</dbReference>
<evidence type="ECO:0000313" key="3">
    <source>
        <dbReference type="Proteomes" id="UP000269157"/>
    </source>
</evidence>
<name>A0A497WK77_9RHOB</name>
<evidence type="ECO:0000313" key="2">
    <source>
        <dbReference type="EMBL" id="RLJ51606.1"/>
    </source>
</evidence>
<comment type="caution">
    <text evidence="2">The sequence shown here is derived from an EMBL/GenBank/DDBJ whole genome shotgun (WGS) entry which is preliminary data.</text>
</comment>
<feature type="signal peptide" evidence="1">
    <location>
        <begin position="1"/>
        <end position="22"/>
    </location>
</feature>
<dbReference type="Proteomes" id="UP000269157">
    <property type="component" value="Unassembled WGS sequence"/>
</dbReference>
<reference evidence="2 3" key="1">
    <citation type="submission" date="2018-10" db="EMBL/GenBank/DDBJ databases">
        <title>Genomic Encyclopedia of Archaeal and Bacterial Type Strains, Phase II (KMG-II): from individual species to whole genera.</title>
        <authorList>
            <person name="Goeker M."/>
        </authorList>
    </citation>
    <scope>NUCLEOTIDE SEQUENCE [LARGE SCALE GENOMIC DNA]</scope>
    <source>
        <strain evidence="2 3">DSM 29466</strain>
    </source>
</reference>
<accession>A0A497WK77</accession>
<sequence>MKLTQILTASALALALPTMASAAIIGVSSGLSTGTEGGTFASIITAPVDVLEDGTANNAQQGFNEQQNIVTASSYSYLDNSLATQILAAGTRISSHMIFLNTAGNGVTKHGGVTWTFSDAIIGVMADRNGTMEIASSAELGAAGTTYETGNGTSLSARGLEGTNGSGTNDDGFSFAGSVLTLEMNVSEPGDWIRVITAAPSTVPVPAGLPLVLTALGAFGLMRRKKKSA</sequence>
<dbReference type="EMBL" id="RCCE01000003">
    <property type="protein sequence ID" value="RLJ51606.1"/>
    <property type="molecule type" value="Genomic_DNA"/>
</dbReference>
<dbReference type="RefSeq" id="WP_147435982.1">
    <property type="nucleotide sequence ID" value="NZ_RCCE01000003.1"/>
</dbReference>
<keyword evidence="1" id="KW-0732">Signal</keyword>
<gene>
    <name evidence="2" type="ORF">BCF46_1820</name>
</gene>
<dbReference type="NCBIfam" id="TIGR02595">
    <property type="entry name" value="PEP_CTERM"/>
    <property type="match status" value="1"/>
</dbReference>
<keyword evidence="3" id="KW-1185">Reference proteome</keyword>
<feature type="chain" id="PRO_5019718495" evidence="1">
    <location>
        <begin position="23"/>
        <end position="229"/>
    </location>
</feature>
<protein>
    <submittedName>
        <fullName evidence="2">Putative secreted protein</fullName>
    </submittedName>
</protein>